<accession>R0FGH7</accession>
<keyword evidence="2" id="KW-0539">Nucleus</keyword>
<dbReference type="GO" id="GO:0006979">
    <property type="term" value="P:response to oxidative stress"/>
    <property type="evidence" value="ECO:0007669"/>
    <property type="project" value="UniProtKB-ARBA"/>
</dbReference>
<evidence type="ECO:0000313" key="4">
    <source>
        <dbReference type="EMBL" id="EOA21407.1"/>
    </source>
</evidence>
<protein>
    <submittedName>
        <fullName evidence="4">Uncharacterized protein</fullName>
    </submittedName>
</protein>
<feature type="compositionally biased region" description="Acidic residues" evidence="3">
    <location>
        <begin position="76"/>
        <end position="89"/>
    </location>
</feature>
<evidence type="ECO:0000256" key="1">
    <source>
        <dbReference type="ARBA" id="ARBA00004123"/>
    </source>
</evidence>
<comment type="subcellular location">
    <subcellularLocation>
        <location evidence="1">Nucleus</location>
    </subcellularLocation>
</comment>
<dbReference type="OrthoDB" id="696276at2759"/>
<dbReference type="AlphaFoldDB" id="R0FGH7"/>
<feature type="compositionally biased region" description="Acidic residues" evidence="3">
    <location>
        <begin position="181"/>
        <end position="198"/>
    </location>
</feature>
<name>R0FGH7_9BRAS</name>
<dbReference type="PANTHER" id="PTHR33172:SF93">
    <property type="entry name" value="PROTEIN OXIDATIVE STRESS 3 LIKE 4"/>
    <property type="match status" value="1"/>
</dbReference>
<proteinExistence type="predicted"/>
<feature type="region of interest" description="Disordered" evidence="3">
    <location>
        <begin position="19"/>
        <end position="133"/>
    </location>
</feature>
<dbReference type="InterPro" id="IPR051992">
    <property type="entry name" value="OxStress_Response_Reg"/>
</dbReference>
<dbReference type="STRING" id="81985.R0FGH7"/>
<dbReference type="PANTHER" id="PTHR33172">
    <property type="entry name" value="OS08G0516900 PROTEIN"/>
    <property type="match status" value="1"/>
</dbReference>
<evidence type="ECO:0000313" key="5">
    <source>
        <dbReference type="Proteomes" id="UP000029121"/>
    </source>
</evidence>
<dbReference type="KEGG" id="crb:17882463"/>
<dbReference type="Proteomes" id="UP000029121">
    <property type="component" value="Unassembled WGS sequence"/>
</dbReference>
<feature type="compositionally biased region" description="Polar residues" evidence="3">
    <location>
        <begin position="57"/>
        <end position="72"/>
    </location>
</feature>
<organism evidence="4 5">
    <name type="scientific">Capsella rubella</name>
    <dbReference type="NCBI Taxonomy" id="81985"/>
    <lineage>
        <taxon>Eukaryota</taxon>
        <taxon>Viridiplantae</taxon>
        <taxon>Streptophyta</taxon>
        <taxon>Embryophyta</taxon>
        <taxon>Tracheophyta</taxon>
        <taxon>Spermatophyta</taxon>
        <taxon>Magnoliopsida</taxon>
        <taxon>eudicotyledons</taxon>
        <taxon>Gunneridae</taxon>
        <taxon>Pentapetalae</taxon>
        <taxon>rosids</taxon>
        <taxon>malvids</taxon>
        <taxon>Brassicales</taxon>
        <taxon>Brassicaceae</taxon>
        <taxon>Camelineae</taxon>
        <taxon>Capsella</taxon>
    </lineage>
</organism>
<feature type="region of interest" description="Disordered" evidence="3">
    <location>
        <begin position="171"/>
        <end position="221"/>
    </location>
</feature>
<feature type="compositionally biased region" description="Basic and acidic residues" evidence="3">
    <location>
        <begin position="199"/>
        <end position="210"/>
    </location>
</feature>
<dbReference type="EMBL" id="KB870810">
    <property type="protein sequence ID" value="EOA21407.1"/>
    <property type="molecule type" value="Genomic_DNA"/>
</dbReference>
<sequence length="255" mass="27981">MELMAKPTFSIEVSQYGTDLQTAAREKASSSSSSFETSNEDGVEESGRLSRPGSGIWSGQTADYSSDSSSIGTPGDSEEDEESENENDDVSSSTELGLRGLASMSSLEDSLPTKRGLSNHYKGKSKSFGNLGEIGSSSVKEVAKQENPLNKRRRLQICNKLARRSFYSWQNPKSMPLLPVNEDEDDDDDDDDEEDDEDLKSGFDENKSSSDDEEGEGGSRVKKVVARKGSFKNRAYQSRSCFALSDLIEEEDDDL</sequence>
<evidence type="ECO:0000256" key="2">
    <source>
        <dbReference type="ARBA" id="ARBA00023242"/>
    </source>
</evidence>
<gene>
    <name evidence="4" type="ORF">CARUB_v10001780mg</name>
</gene>
<dbReference type="GO" id="GO:0005634">
    <property type="term" value="C:nucleus"/>
    <property type="evidence" value="ECO:0007669"/>
    <property type="project" value="UniProtKB-SubCell"/>
</dbReference>
<evidence type="ECO:0000256" key="3">
    <source>
        <dbReference type="SAM" id="MobiDB-lite"/>
    </source>
</evidence>
<reference evidence="5" key="1">
    <citation type="journal article" date="2013" name="Nat. Genet.">
        <title>The Capsella rubella genome and the genomic consequences of rapid mating system evolution.</title>
        <authorList>
            <person name="Slotte T."/>
            <person name="Hazzouri K.M."/>
            <person name="Agren J.A."/>
            <person name="Koenig D."/>
            <person name="Maumus F."/>
            <person name="Guo Y.L."/>
            <person name="Steige K."/>
            <person name="Platts A.E."/>
            <person name="Escobar J.S."/>
            <person name="Newman L.K."/>
            <person name="Wang W."/>
            <person name="Mandakova T."/>
            <person name="Vello E."/>
            <person name="Smith L.M."/>
            <person name="Henz S.R."/>
            <person name="Steffen J."/>
            <person name="Takuno S."/>
            <person name="Brandvain Y."/>
            <person name="Coop G."/>
            <person name="Andolfatto P."/>
            <person name="Hu T.T."/>
            <person name="Blanchette M."/>
            <person name="Clark R.M."/>
            <person name="Quesneville H."/>
            <person name="Nordborg M."/>
            <person name="Gaut B.S."/>
            <person name="Lysak M.A."/>
            <person name="Jenkins J."/>
            <person name="Grimwood J."/>
            <person name="Chapman J."/>
            <person name="Prochnik S."/>
            <person name="Shu S."/>
            <person name="Rokhsar D."/>
            <person name="Schmutz J."/>
            <person name="Weigel D."/>
            <person name="Wright S.I."/>
        </authorList>
    </citation>
    <scope>NUCLEOTIDE SEQUENCE [LARGE SCALE GENOMIC DNA]</scope>
    <source>
        <strain evidence="5">cv. Monte Gargano</strain>
    </source>
</reference>
<keyword evidence="5" id="KW-1185">Reference proteome</keyword>
<dbReference type="eggNOG" id="KOG4210">
    <property type="taxonomic scope" value="Eukaryota"/>
</dbReference>